<dbReference type="SUPFAM" id="SSF56784">
    <property type="entry name" value="HAD-like"/>
    <property type="match status" value="1"/>
</dbReference>
<protein>
    <submittedName>
        <fullName evidence="1">HAD-IB family hydrolase</fullName>
    </submittedName>
</protein>
<dbReference type="InterPro" id="IPR036412">
    <property type="entry name" value="HAD-like_sf"/>
</dbReference>
<dbReference type="Gene3D" id="1.20.1440.100">
    <property type="entry name" value="SG protein - dephosphorylation function"/>
    <property type="match status" value="1"/>
</dbReference>
<dbReference type="InterPro" id="IPR023214">
    <property type="entry name" value="HAD_sf"/>
</dbReference>
<dbReference type="Proteomes" id="UP000218968">
    <property type="component" value="Chromosome"/>
</dbReference>
<dbReference type="AlphaFoldDB" id="A0A290XBB6"/>
<keyword evidence="1" id="KW-0378">Hydrolase</keyword>
<dbReference type="PANTHER" id="PTHR43344:SF14">
    <property type="entry name" value="HAD-IB FAMILY HYDROLASE"/>
    <property type="match status" value="1"/>
</dbReference>
<dbReference type="GO" id="GO:0006564">
    <property type="term" value="P:L-serine biosynthetic process"/>
    <property type="evidence" value="ECO:0007669"/>
    <property type="project" value="TreeGrafter"/>
</dbReference>
<dbReference type="GO" id="GO:0000287">
    <property type="term" value="F:magnesium ion binding"/>
    <property type="evidence" value="ECO:0007669"/>
    <property type="project" value="TreeGrafter"/>
</dbReference>
<dbReference type="PANTHER" id="PTHR43344">
    <property type="entry name" value="PHOSPHOSERINE PHOSPHATASE"/>
    <property type="match status" value="1"/>
</dbReference>
<dbReference type="Pfam" id="PF12710">
    <property type="entry name" value="HAD"/>
    <property type="match status" value="1"/>
</dbReference>
<name>A0A290XBB6_9GAMM</name>
<sequence length="228" mass="25042">MVWRTGLRHRAAGPGGAVDRLSGATDPRPVLALFDFDGTITTRETLPDFLRLATPARRRAWGALLFAVPLLAYRLKLLPVHLFRAWLIRYAFRGLPRADIELAGCRFAHEVLPGLVRPDMQAAIDAHRAAGDTVVVVSGGFDVYLAPWCAAQGIELMCSSLESRGGVLTGRYAGAQCVAAEKARRVRARYDVARYREIHAHGDTHEDLALLALARYATYRGAPWIGRG</sequence>
<dbReference type="GO" id="GO:0036424">
    <property type="term" value="F:L-phosphoserine phosphatase activity"/>
    <property type="evidence" value="ECO:0007669"/>
    <property type="project" value="TreeGrafter"/>
</dbReference>
<proteinExistence type="predicted"/>
<evidence type="ECO:0000313" key="2">
    <source>
        <dbReference type="Proteomes" id="UP000218968"/>
    </source>
</evidence>
<dbReference type="GO" id="GO:0005737">
    <property type="term" value="C:cytoplasm"/>
    <property type="evidence" value="ECO:0007669"/>
    <property type="project" value="TreeGrafter"/>
</dbReference>
<reference evidence="2" key="1">
    <citation type="submission" date="2017-09" db="EMBL/GenBank/DDBJ databases">
        <title>Luteimonas liuhanmingii sp.nov., isolated from the intestinal contents of Tibetan Plateau Pika in Yushu, Qinghai Province, China.</title>
        <authorList>
            <person name="Gui Z."/>
        </authorList>
    </citation>
    <scope>NUCLEOTIDE SEQUENCE [LARGE SCALE GENOMIC DNA]</scope>
    <source>
        <strain evidence="2">100111</strain>
    </source>
</reference>
<dbReference type="NCBIfam" id="TIGR01488">
    <property type="entry name" value="HAD-SF-IB"/>
    <property type="match status" value="1"/>
</dbReference>
<accession>A0A290XBB6</accession>
<gene>
    <name evidence="1" type="ORF">CNR27_02110</name>
</gene>
<dbReference type="Gene3D" id="3.40.50.1000">
    <property type="entry name" value="HAD superfamily/HAD-like"/>
    <property type="match status" value="1"/>
</dbReference>
<evidence type="ECO:0000313" key="1">
    <source>
        <dbReference type="EMBL" id="ATD66389.1"/>
    </source>
</evidence>
<dbReference type="KEGG" id="lum:CNR27_02110"/>
<keyword evidence="2" id="KW-1185">Reference proteome</keyword>
<dbReference type="EMBL" id="CP023406">
    <property type="protein sequence ID" value="ATD66389.1"/>
    <property type="molecule type" value="Genomic_DNA"/>
</dbReference>
<dbReference type="InterPro" id="IPR006385">
    <property type="entry name" value="HAD_hydro_SerB1"/>
</dbReference>
<dbReference type="InterPro" id="IPR050582">
    <property type="entry name" value="HAD-like_SerB"/>
</dbReference>
<dbReference type="OrthoDB" id="9784466at2"/>
<dbReference type="NCBIfam" id="TIGR01490">
    <property type="entry name" value="HAD-SF-IB-hyp1"/>
    <property type="match status" value="1"/>
</dbReference>
<organism evidence="1 2">
    <name type="scientific">Luteimonas chenhongjianii</name>
    <dbReference type="NCBI Taxonomy" id="2006110"/>
    <lineage>
        <taxon>Bacteria</taxon>
        <taxon>Pseudomonadati</taxon>
        <taxon>Pseudomonadota</taxon>
        <taxon>Gammaproteobacteria</taxon>
        <taxon>Lysobacterales</taxon>
        <taxon>Lysobacteraceae</taxon>
        <taxon>Luteimonas</taxon>
    </lineage>
</organism>